<reference evidence="7 8" key="1">
    <citation type="journal article" date="2010" name="Cell">
        <title>The genome of Naegleria gruberi illuminates early eukaryotic versatility.</title>
        <authorList>
            <person name="Fritz-Laylin L.K."/>
            <person name="Prochnik S.E."/>
            <person name="Ginger M.L."/>
            <person name="Dacks J.B."/>
            <person name="Carpenter M.L."/>
            <person name="Field M.C."/>
            <person name="Kuo A."/>
            <person name="Paredez A."/>
            <person name="Chapman J."/>
            <person name="Pham J."/>
            <person name="Shu S."/>
            <person name="Neupane R."/>
            <person name="Cipriano M."/>
            <person name="Mancuso J."/>
            <person name="Tu H."/>
            <person name="Salamov A."/>
            <person name="Lindquist E."/>
            <person name="Shapiro H."/>
            <person name="Lucas S."/>
            <person name="Grigoriev I.V."/>
            <person name="Cande W.Z."/>
            <person name="Fulton C."/>
            <person name="Rokhsar D.S."/>
            <person name="Dawson S.C."/>
        </authorList>
    </citation>
    <scope>NUCLEOTIDE SEQUENCE [LARGE SCALE GENOMIC DNA]</scope>
    <source>
        <strain evidence="7 8">NEG-M</strain>
    </source>
</reference>
<dbReference type="KEGG" id="ngr:NAEGRDRAFT_80577"/>
<keyword evidence="5" id="KW-1133">Transmembrane helix</keyword>
<dbReference type="OrthoDB" id="2102136at2759"/>
<keyword evidence="3" id="KW-0325">Glycoprotein</keyword>
<feature type="domain" description="Glycosyltransferase 61 catalytic" evidence="6">
    <location>
        <begin position="299"/>
        <end position="485"/>
    </location>
</feature>
<dbReference type="EMBL" id="GG738883">
    <property type="protein sequence ID" value="EFC41790.1"/>
    <property type="molecule type" value="Genomic_DNA"/>
</dbReference>
<gene>
    <name evidence="7" type="ORF">NAEGRDRAFT_80577</name>
</gene>
<accession>D2VMT2</accession>
<proteinExistence type="predicted"/>
<keyword evidence="2" id="KW-0808">Transferase</keyword>
<evidence type="ECO:0000256" key="2">
    <source>
        <dbReference type="ARBA" id="ARBA00022679"/>
    </source>
</evidence>
<dbReference type="OMA" id="CYKPNID"/>
<dbReference type="VEuPathDB" id="AmoebaDB:NAEGRDRAFT_80577"/>
<evidence type="ECO:0000256" key="1">
    <source>
        <dbReference type="ARBA" id="ARBA00022676"/>
    </source>
</evidence>
<dbReference type="InterPro" id="IPR049625">
    <property type="entry name" value="Glyco_transf_61_cat"/>
</dbReference>
<organism evidence="8">
    <name type="scientific">Naegleria gruberi</name>
    <name type="common">Amoeba</name>
    <dbReference type="NCBI Taxonomy" id="5762"/>
    <lineage>
        <taxon>Eukaryota</taxon>
        <taxon>Discoba</taxon>
        <taxon>Heterolobosea</taxon>
        <taxon>Tetramitia</taxon>
        <taxon>Eutetramitia</taxon>
        <taxon>Vahlkampfiidae</taxon>
        <taxon>Naegleria</taxon>
    </lineage>
</organism>
<dbReference type="Proteomes" id="UP000006671">
    <property type="component" value="Unassembled WGS sequence"/>
</dbReference>
<evidence type="ECO:0000313" key="8">
    <source>
        <dbReference type="Proteomes" id="UP000006671"/>
    </source>
</evidence>
<feature type="compositionally biased region" description="Polar residues" evidence="4">
    <location>
        <begin position="31"/>
        <end position="45"/>
    </location>
</feature>
<name>D2VMT2_NAEGR</name>
<feature type="compositionally biased region" description="Basic and acidic residues" evidence="4">
    <location>
        <begin position="46"/>
        <end position="56"/>
    </location>
</feature>
<keyword evidence="1" id="KW-0328">Glycosyltransferase</keyword>
<dbReference type="Pfam" id="PF04577">
    <property type="entry name" value="Glyco_transf_61"/>
    <property type="match status" value="1"/>
</dbReference>
<evidence type="ECO:0000313" key="7">
    <source>
        <dbReference type="EMBL" id="EFC41790.1"/>
    </source>
</evidence>
<sequence>MKQQRLFLFLIGAIAFILLIVYLQFINNKTTPSTSHISSNSPPTTTHERKKVDETRNTQQVVAAEEKETSSLPGSHVKEIKVPKIRDDSYYASGLKYFDAFEKTQNVEAKLADMDTSNMKDLIFTTQFNQRMNKGQFIDRRFDKTLYTFSNGKVKVNHPNLKVHVKFSPDEYKDDHLHYPISTDATIDRYCIRDSFCQGVGQTMCQLCDSKKPKLESKYFYTSWCYKPNIDFTLVSVDNGILDYGAHHEIVRFNVFDANANVFSMPGGSPIEIHSGGWSVEYHAQLGTIGNVWYPDALGHFPNEILLRIVFLHIHLPLDIPIIYHDGPFANSIMDSLIEKGFFPKERKFIKAKGSVFHVAKRLYFFHSKDYQHVPITPDVVVRKSTDYLKQFFYANDNLIQNNVRFDREYILIVDRLDASSRGILNHDEVVSKVKESVKGKNIDVISARLSKRQFLEIGKIFFDAKAIIAPHGAGLANLVFVKSDIKFMLEVGWVGSDAGGYFAHFFCVARAMGIKYYAVAATSGTYGSHFRVDADEIGGIVRKEFENY</sequence>
<keyword evidence="5" id="KW-0812">Transmembrane</keyword>
<feature type="transmembrane region" description="Helical" evidence="5">
    <location>
        <begin position="7"/>
        <end position="25"/>
    </location>
</feature>
<dbReference type="InParanoid" id="D2VMT2"/>
<evidence type="ECO:0000256" key="3">
    <source>
        <dbReference type="ARBA" id="ARBA00023180"/>
    </source>
</evidence>
<evidence type="ECO:0000256" key="4">
    <source>
        <dbReference type="SAM" id="MobiDB-lite"/>
    </source>
</evidence>
<dbReference type="RefSeq" id="XP_002674534.1">
    <property type="nucleotide sequence ID" value="XM_002674488.1"/>
</dbReference>
<dbReference type="PANTHER" id="PTHR20961">
    <property type="entry name" value="GLYCOSYLTRANSFERASE"/>
    <property type="match status" value="1"/>
</dbReference>
<dbReference type="GO" id="GO:0016757">
    <property type="term" value="F:glycosyltransferase activity"/>
    <property type="evidence" value="ECO:0007669"/>
    <property type="project" value="UniProtKB-KW"/>
</dbReference>
<dbReference type="AlphaFoldDB" id="D2VMT2"/>
<evidence type="ECO:0000256" key="5">
    <source>
        <dbReference type="SAM" id="Phobius"/>
    </source>
</evidence>
<dbReference type="GeneID" id="8855990"/>
<feature type="region of interest" description="Disordered" evidence="4">
    <location>
        <begin position="31"/>
        <end position="57"/>
    </location>
</feature>
<evidence type="ECO:0000259" key="6">
    <source>
        <dbReference type="Pfam" id="PF04577"/>
    </source>
</evidence>
<dbReference type="InterPro" id="IPR007657">
    <property type="entry name" value="Glycosyltransferase_61"/>
</dbReference>
<keyword evidence="5" id="KW-0472">Membrane</keyword>
<keyword evidence="8" id="KW-1185">Reference proteome</keyword>
<protein>
    <recommendedName>
        <fullName evidence="6">Glycosyltransferase 61 catalytic domain-containing protein</fullName>
    </recommendedName>
</protein>